<dbReference type="AlphaFoldDB" id="A0A8S4BW43"/>
<dbReference type="Proteomes" id="UP000837675">
    <property type="component" value="Unassembled WGS sequence"/>
</dbReference>
<accession>A0A8S4BW43</accession>
<dbReference type="EMBL" id="CAJVAF010000226">
    <property type="protein sequence ID" value="CAG7592034.1"/>
    <property type="molecule type" value="Genomic_DNA"/>
</dbReference>
<comment type="caution">
    <text evidence="1">The sequence shown here is derived from an EMBL/GenBank/DDBJ whole genome shotgun (WGS) entry which is preliminary data.</text>
</comment>
<organism evidence="1 2">
    <name type="scientific">Hyalomma marginatum</name>
    <dbReference type="NCBI Taxonomy" id="34627"/>
    <lineage>
        <taxon>Eukaryota</taxon>
        <taxon>Metazoa</taxon>
        <taxon>Ecdysozoa</taxon>
        <taxon>Arthropoda</taxon>
        <taxon>Chelicerata</taxon>
        <taxon>Arachnida</taxon>
        <taxon>Acari</taxon>
        <taxon>Parasitiformes</taxon>
        <taxon>Ixodida</taxon>
        <taxon>Ixodoidea</taxon>
        <taxon>Ixodidae</taxon>
        <taxon>Hyalomminae</taxon>
        <taxon>Hyalomma</taxon>
    </lineage>
</organism>
<keyword evidence="2" id="KW-1185">Reference proteome</keyword>
<evidence type="ECO:0000313" key="1">
    <source>
        <dbReference type="EMBL" id="CAG7592034.1"/>
    </source>
</evidence>
<evidence type="ECO:0000313" key="2">
    <source>
        <dbReference type="Proteomes" id="UP000837675"/>
    </source>
</evidence>
<name>A0A8S4BW43_9ACAR</name>
<protein>
    <submittedName>
        <fullName evidence="1">Uncharacterized protein</fullName>
    </submittedName>
</protein>
<proteinExistence type="predicted"/>
<sequence length="58" mass="6552">MVITIPTMKDLEFVLNFKKPSTSGTIIKVDHRFPAIQFSSITPFSKNDKKTAKIAKLK</sequence>
<reference evidence="1" key="1">
    <citation type="submission" date="2021-06" db="EMBL/GenBank/DDBJ databases">
        <authorList>
            <person name="Nardi T."/>
            <person name="Nardi T."/>
        </authorList>
    </citation>
    <scope>NUCLEOTIDE SEQUENCE</scope>
</reference>
<gene>
    <name evidence="1" type="ORF">MHYMCMPASI_00515</name>
</gene>